<evidence type="ECO:0000313" key="4">
    <source>
        <dbReference type="EMBL" id="KAF8395615.1"/>
    </source>
</evidence>
<proteinExistence type="inferred from homology"/>
<dbReference type="SMART" id="SM00733">
    <property type="entry name" value="Mterf"/>
    <property type="match status" value="5"/>
</dbReference>
<keyword evidence="2" id="KW-0804">Transcription</keyword>
<dbReference type="InterPro" id="IPR003690">
    <property type="entry name" value="MTERF"/>
</dbReference>
<accession>A0A834YWG4</accession>
<evidence type="ECO:0000256" key="2">
    <source>
        <dbReference type="ARBA" id="ARBA00022472"/>
    </source>
</evidence>
<dbReference type="InterPro" id="IPR038538">
    <property type="entry name" value="MTERF_sf"/>
</dbReference>
<dbReference type="Gene3D" id="1.25.70.10">
    <property type="entry name" value="Transcription termination factor 3, mitochondrial"/>
    <property type="match status" value="1"/>
</dbReference>
<dbReference type="FunFam" id="1.25.70.10:FF:000001">
    <property type="entry name" value="Mitochondrial transcription termination factor-like"/>
    <property type="match status" value="1"/>
</dbReference>
<gene>
    <name evidence="4" type="ORF">HHK36_019565</name>
</gene>
<dbReference type="GO" id="GO:0006353">
    <property type="term" value="P:DNA-templated transcription termination"/>
    <property type="evidence" value="ECO:0007669"/>
    <property type="project" value="UniProtKB-KW"/>
</dbReference>
<dbReference type="EMBL" id="JABCRI010000013">
    <property type="protein sequence ID" value="KAF8395615.1"/>
    <property type="molecule type" value="Genomic_DNA"/>
</dbReference>
<reference evidence="4 5" key="1">
    <citation type="submission" date="2020-04" db="EMBL/GenBank/DDBJ databases">
        <title>Plant Genome Project.</title>
        <authorList>
            <person name="Zhang R.-G."/>
        </authorList>
    </citation>
    <scope>NUCLEOTIDE SEQUENCE [LARGE SCALE GENOMIC DNA]</scope>
    <source>
        <strain evidence="4">YNK0</strain>
        <tissue evidence="4">Leaf</tissue>
    </source>
</reference>
<evidence type="ECO:0000313" key="5">
    <source>
        <dbReference type="Proteomes" id="UP000655225"/>
    </source>
</evidence>
<keyword evidence="2" id="KW-0805">Transcription regulation</keyword>
<sequence length="372" mass="42301">MFRSICGCGNSLHLRWKGDSTTHFYSLKITSLKSISHISKSTIQDYLVNSCGLSQESALKAAQQINIKTLTKPDSVLKFFQNYGFANTQIAKLITKYPPILLADPNKYIKPKIEFFRNNGISDPILAKKLSGDPNILKSSLEKRIIPSFNYIKSFLRTNENIAIAFGRTTRIFHNLPKQSITFLQNHGVPESIISKILMTNPRTLIENPDKFSENVLKILEMGFDPSSLMFAYGLCTFSGMNKGIWEAKLAVYKSFGWTEDEILSVFRKQPVCMVSSEKKISTALDFFMNKLNWTPADISKYPTTLFLSLEKRIMPRCSVFEVLLSKGLMKKGEMGNALIKAEDVFLKNYVFKYQNDLPQLLKIYKTKMGVL</sequence>
<organism evidence="4 5">
    <name type="scientific">Tetracentron sinense</name>
    <name type="common">Spur-leaf</name>
    <dbReference type="NCBI Taxonomy" id="13715"/>
    <lineage>
        <taxon>Eukaryota</taxon>
        <taxon>Viridiplantae</taxon>
        <taxon>Streptophyta</taxon>
        <taxon>Embryophyta</taxon>
        <taxon>Tracheophyta</taxon>
        <taxon>Spermatophyta</taxon>
        <taxon>Magnoliopsida</taxon>
        <taxon>Trochodendrales</taxon>
        <taxon>Trochodendraceae</taxon>
        <taxon>Tetracentron</taxon>
    </lineage>
</organism>
<dbReference type="GO" id="GO:0003676">
    <property type="term" value="F:nucleic acid binding"/>
    <property type="evidence" value="ECO:0007669"/>
    <property type="project" value="InterPro"/>
</dbReference>
<protein>
    <submittedName>
        <fullName evidence="4">Uncharacterized protein</fullName>
    </submittedName>
</protein>
<comment type="caution">
    <text evidence="4">The sequence shown here is derived from an EMBL/GenBank/DDBJ whole genome shotgun (WGS) entry which is preliminary data.</text>
</comment>
<dbReference type="PANTHER" id="PTHR13068">
    <property type="entry name" value="CGI-12 PROTEIN-RELATED"/>
    <property type="match status" value="1"/>
</dbReference>
<dbReference type="OrthoDB" id="637682at2759"/>
<dbReference type="OMA" id="WIFLEDH"/>
<evidence type="ECO:0000256" key="3">
    <source>
        <dbReference type="ARBA" id="ARBA00022946"/>
    </source>
</evidence>
<dbReference type="Pfam" id="PF02536">
    <property type="entry name" value="mTERF"/>
    <property type="match status" value="1"/>
</dbReference>
<keyword evidence="2" id="KW-0806">Transcription termination</keyword>
<dbReference type="AlphaFoldDB" id="A0A834YWG4"/>
<keyword evidence="5" id="KW-1185">Reference proteome</keyword>
<keyword evidence="3" id="KW-0809">Transit peptide</keyword>
<dbReference type="Proteomes" id="UP000655225">
    <property type="component" value="Unassembled WGS sequence"/>
</dbReference>
<dbReference type="PANTHER" id="PTHR13068:SF236">
    <property type="entry name" value="OS02G0749800 PROTEIN"/>
    <property type="match status" value="1"/>
</dbReference>
<evidence type="ECO:0000256" key="1">
    <source>
        <dbReference type="ARBA" id="ARBA00007692"/>
    </source>
</evidence>
<name>A0A834YWG4_TETSI</name>
<comment type="similarity">
    <text evidence="1">Belongs to the mTERF family.</text>
</comment>